<evidence type="ECO:0000313" key="2">
    <source>
        <dbReference type="EMBL" id="QHT07955.1"/>
    </source>
</evidence>
<accession>A0A6C0CWS0</accession>
<feature type="compositionally biased region" description="Basic residues" evidence="1">
    <location>
        <begin position="1"/>
        <end position="24"/>
    </location>
</feature>
<reference evidence="2" key="1">
    <citation type="journal article" date="2020" name="Nature">
        <title>Giant virus diversity and host interactions through global metagenomics.</title>
        <authorList>
            <person name="Schulz F."/>
            <person name="Roux S."/>
            <person name="Paez-Espino D."/>
            <person name="Jungbluth S."/>
            <person name="Walsh D.A."/>
            <person name="Denef V.J."/>
            <person name="McMahon K.D."/>
            <person name="Konstantinidis K.T."/>
            <person name="Eloe-Fadrosh E.A."/>
            <person name="Kyrpides N.C."/>
            <person name="Woyke T."/>
        </authorList>
    </citation>
    <scope>NUCLEOTIDE SEQUENCE</scope>
    <source>
        <strain evidence="2">GVMAG-M-3300022752-39</strain>
    </source>
</reference>
<evidence type="ECO:0000256" key="1">
    <source>
        <dbReference type="SAM" id="MobiDB-lite"/>
    </source>
</evidence>
<dbReference type="AlphaFoldDB" id="A0A6C0CWS0"/>
<organism evidence="2">
    <name type="scientific">viral metagenome</name>
    <dbReference type="NCBI Taxonomy" id="1070528"/>
    <lineage>
        <taxon>unclassified sequences</taxon>
        <taxon>metagenomes</taxon>
        <taxon>organismal metagenomes</taxon>
    </lineage>
</organism>
<feature type="region of interest" description="Disordered" evidence="1">
    <location>
        <begin position="1"/>
        <end position="132"/>
    </location>
</feature>
<feature type="compositionally biased region" description="Polar residues" evidence="1">
    <location>
        <begin position="63"/>
        <end position="72"/>
    </location>
</feature>
<proteinExistence type="predicted"/>
<feature type="compositionally biased region" description="Pro residues" evidence="1">
    <location>
        <begin position="101"/>
        <end position="113"/>
    </location>
</feature>
<sequence length="163" mass="17479">MASRRRRGHKGKRHNKSRRSRRMLHVPSKPGARSQAGGAVAPLNPSTYAAGGSEGAAPYVLSQYGNGNTQWDNVFRGSGPSPYGNQLVNLQHPGVTSPASLSPPPADTTPQTPPAATQKGGSRRRRKGGFMGSVLSQAVVPFGLLALQQHYGRRMKSRRMGRK</sequence>
<protein>
    <submittedName>
        <fullName evidence="2">Uncharacterized protein</fullName>
    </submittedName>
</protein>
<name>A0A6C0CWS0_9ZZZZ</name>
<dbReference type="EMBL" id="MN739489">
    <property type="protein sequence ID" value="QHT07955.1"/>
    <property type="molecule type" value="Genomic_DNA"/>
</dbReference>